<dbReference type="Gene3D" id="3.40.50.300">
    <property type="entry name" value="P-loop containing nucleotide triphosphate hydrolases"/>
    <property type="match status" value="1"/>
</dbReference>
<evidence type="ECO:0000313" key="2">
    <source>
        <dbReference type="EMBL" id="KAF5354128.1"/>
    </source>
</evidence>
<proteinExistence type="predicted"/>
<gene>
    <name evidence="2" type="ORF">D9756_007104</name>
</gene>
<sequence length="215" mass="24540">MGCRSSKPFEDTTDEIRIAVVGRTGSGISQFIHDATGSYKHGVSNQTALRPFTTEITPILADIKGFSPSVKVVLIDTPGFDFTRGNSEHDKFSQLAKWVKHRYGSKARLDGVIYIHNIWTEELLNRPPLLTSDALEYICGPNWREKVVFVSSHWNERVRDDGNEREVLLKENYWSFMLAKGSQMTRYEEPERPEKAVEILRLLVGGLSNQKKELR</sequence>
<organism evidence="2 3">
    <name type="scientific">Leucocoprinus leucothites</name>
    <dbReference type="NCBI Taxonomy" id="201217"/>
    <lineage>
        <taxon>Eukaryota</taxon>
        <taxon>Fungi</taxon>
        <taxon>Dikarya</taxon>
        <taxon>Basidiomycota</taxon>
        <taxon>Agaricomycotina</taxon>
        <taxon>Agaricomycetes</taxon>
        <taxon>Agaricomycetidae</taxon>
        <taxon>Agaricales</taxon>
        <taxon>Agaricineae</taxon>
        <taxon>Agaricaceae</taxon>
        <taxon>Leucocoprinus</taxon>
    </lineage>
</organism>
<name>A0A8H5D7G6_9AGAR</name>
<dbReference type="Pfam" id="PF01926">
    <property type="entry name" value="MMR_HSR1"/>
    <property type="match status" value="1"/>
</dbReference>
<keyword evidence="3" id="KW-1185">Reference proteome</keyword>
<dbReference type="SUPFAM" id="SSF52540">
    <property type="entry name" value="P-loop containing nucleoside triphosphate hydrolases"/>
    <property type="match status" value="1"/>
</dbReference>
<dbReference type="AlphaFoldDB" id="A0A8H5D7G6"/>
<reference evidence="2 3" key="1">
    <citation type="journal article" date="2020" name="ISME J.">
        <title>Uncovering the hidden diversity of litter-decomposition mechanisms in mushroom-forming fungi.</title>
        <authorList>
            <person name="Floudas D."/>
            <person name="Bentzer J."/>
            <person name="Ahren D."/>
            <person name="Johansson T."/>
            <person name="Persson P."/>
            <person name="Tunlid A."/>
        </authorList>
    </citation>
    <scope>NUCLEOTIDE SEQUENCE [LARGE SCALE GENOMIC DNA]</scope>
    <source>
        <strain evidence="2 3">CBS 146.42</strain>
    </source>
</reference>
<protein>
    <recommendedName>
        <fullName evidence="1">G domain-containing protein</fullName>
    </recommendedName>
</protein>
<dbReference type="EMBL" id="JAACJO010000009">
    <property type="protein sequence ID" value="KAF5354128.1"/>
    <property type="molecule type" value="Genomic_DNA"/>
</dbReference>
<dbReference type="InterPro" id="IPR027417">
    <property type="entry name" value="P-loop_NTPase"/>
</dbReference>
<dbReference type="GO" id="GO:0005525">
    <property type="term" value="F:GTP binding"/>
    <property type="evidence" value="ECO:0007669"/>
    <property type="project" value="InterPro"/>
</dbReference>
<dbReference type="InterPro" id="IPR006073">
    <property type="entry name" value="GTP-bd"/>
</dbReference>
<comment type="caution">
    <text evidence="2">The sequence shown here is derived from an EMBL/GenBank/DDBJ whole genome shotgun (WGS) entry which is preliminary data.</text>
</comment>
<dbReference type="OrthoDB" id="3037067at2759"/>
<dbReference type="Proteomes" id="UP000559027">
    <property type="component" value="Unassembled WGS sequence"/>
</dbReference>
<evidence type="ECO:0000313" key="3">
    <source>
        <dbReference type="Proteomes" id="UP000559027"/>
    </source>
</evidence>
<accession>A0A8H5D7G6</accession>
<evidence type="ECO:0000259" key="1">
    <source>
        <dbReference type="Pfam" id="PF01926"/>
    </source>
</evidence>
<feature type="domain" description="G" evidence="1">
    <location>
        <begin position="17"/>
        <end position="96"/>
    </location>
</feature>